<dbReference type="EMBL" id="BAAACZ010000031">
    <property type="protein sequence ID" value="GAA0472291.1"/>
    <property type="molecule type" value="Genomic_DNA"/>
</dbReference>
<evidence type="ECO:0000313" key="3">
    <source>
        <dbReference type="Proteomes" id="UP001500740"/>
    </source>
</evidence>
<accession>A0ABP3K7P0</accession>
<gene>
    <name evidence="2" type="ORF">GCM10008935_30310</name>
</gene>
<dbReference type="InterPro" id="IPR058355">
    <property type="entry name" value="DUF8042"/>
</dbReference>
<dbReference type="Pfam" id="PF26154">
    <property type="entry name" value="DUF8042"/>
    <property type="match status" value="1"/>
</dbReference>
<organism evidence="2 3">
    <name type="scientific">Alkalibacillus silvisoli</name>
    <dbReference type="NCBI Taxonomy" id="392823"/>
    <lineage>
        <taxon>Bacteria</taxon>
        <taxon>Bacillati</taxon>
        <taxon>Bacillota</taxon>
        <taxon>Bacilli</taxon>
        <taxon>Bacillales</taxon>
        <taxon>Bacillaceae</taxon>
        <taxon>Alkalibacillus</taxon>
    </lineage>
</organism>
<evidence type="ECO:0000313" key="2">
    <source>
        <dbReference type="EMBL" id="GAA0472291.1"/>
    </source>
</evidence>
<keyword evidence="3" id="KW-1185">Reference proteome</keyword>
<reference evidence="3" key="1">
    <citation type="journal article" date="2019" name="Int. J. Syst. Evol. Microbiol.">
        <title>The Global Catalogue of Microorganisms (GCM) 10K type strain sequencing project: providing services to taxonomists for standard genome sequencing and annotation.</title>
        <authorList>
            <consortium name="The Broad Institute Genomics Platform"/>
            <consortium name="The Broad Institute Genome Sequencing Center for Infectious Disease"/>
            <person name="Wu L."/>
            <person name="Ma J."/>
        </authorList>
    </citation>
    <scope>NUCLEOTIDE SEQUENCE [LARGE SCALE GENOMIC DNA]</scope>
    <source>
        <strain evidence="3">JCM 14193</strain>
    </source>
</reference>
<protein>
    <recommendedName>
        <fullName evidence="1">DUF8042 domain-containing protein</fullName>
    </recommendedName>
</protein>
<feature type="domain" description="DUF8042" evidence="1">
    <location>
        <begin position="1"/>
        <end position="117"/>
    </location>
</feature>
<dbReference type="RefSeq" id="WP_343785056.1">
    <property type="nucleotide sequence ID" value="NZ_BAAACZ010000031.1"/>
</dbReference>
<dbReference type="Proteomes" id="UP001500740">
    <property type="component" value="Unassembled WGS sequence"/>
</dbReference>
<name>A0ABP3K7P0_9BACI</name>
<sequence>MEKHYEIVKQATELSETIKEALTHIEKQMEALKYTESLGLMQDVVIGLSSIKQSMLPVFEEIDGTVMEDQIDHIHNQISKVVSSLEEEAETIGHGILKSSVIPAFDSFQDELRTLLQERFSN</sequence>
<evidence type="ECO:0000259" key="1">
    <source>
        <dbReference type="Pfam" id="PF26154"/>
    </source>
</evidence>
<comment type="caution">
    <text evidence="2">The sequence shown here is derived from an EMBL/GenBank/DDBJ whole genome shotgun (WGS) entry which is preliminary data.</text>
</comment>
<proteinExistence type="predicted"/>